<dbReference type="Proteomes" id="UP000218231">
    <property type="component" value="Unassembled WGS sequence"/>
</dbReference>
<feature type="transmembrane region" description="Helical" evidence="3">
    <location>
        <begin position="125"/>
        <end position="146"/>
    </location>
</feature>
<dbReference type="PANTHER" id="PTHR45757">
    <property type="entry name" value="PROTEIN CBG23364-RELATED"/>
    <property type="match status" value="1"/>
</dbReference>
<feature type="transmembrane region" description="Helical" evidence="3">
    <location>
        <begin position="184"/>
        <end position="205"/>
    </location>
</feature>
<dbReference type="AlphaFoldDB" id="A0A2A2LYR7"/>
<dbReference type="PROSITE" id="PS50850">
    <property type="entry name" value="MFS"/>
    <property type="match status" value="1"/>
</dbReference>
<reference evidence="5 6" key="1">
    <citation type="journal article" date="2017" name="Curr. Biol.">
        <title>Genome architecture and evolution of a unichromosomal asexual nematode.</title>
        <authorList>
            <person name="Fradin H."/>
            <person name="Zegar C."/>
            <person name="Gutwein M."/>
            <person name="Lucas J."/>
            <person name="Kovtun M."/>
            <person name="Corcoran D."/>
            <person name="Baugh L.R."/>
            <person name="Kiontke K."/>
            <person name="Gunsalus K."/>
            <person name="Fitch D.H."/>
            <person name="Piano F."/>
        </authorList>
    </citation>
    <scope>NUCLEOTIDE SEQUENCE [LARGE SCALE GENOMIC DNA]</scope>
    <source>
        <strain evidence="5">PF1309</strain>
    </source>
</reference>
<keyword evidence="3" id="KW-1133">Transmembrane helix</keyword>
<evidence type="ECO:0000256" key="3">
    <source>
        <dbReference type="SAM" id="Phobius"/>
    </source>
</evidence>
<evidence type="ECO:0000259" key="4">
    <source>
        <dbReference type="PROSITE" id="PS50850"/>
    </source>
</evidence>
<feature type="compositionally biased region" description="Basic and acidic residues" evidence="2">
    <location>
        <begin position="1"/>
        <end position="43"/>
    </location>
</feature>
<dbReference type="Pfam" id="PF07690">
    <property type="entry name" value="MFS_1"/>
    <property type="match status" value="1"/>
</dbReference>
<dbReference type="OrthoDB" id="2985014at2759"/>
<feature type="transmembrane region" description="Helical" evidence="3">
    <location>
        <begin position="153"/>
        <end position="172"/>
    </location>
</feature>
<evidence type="ECO:0000256" key="2">
    <source>
        <dbReference type="SAM" id="MobiDB-lite"/>
    </source>
</evidence>
<dbReference type="EMBL" id="LIAE01006324">
    <property type="protein sequence ID" value="PAV91329.1"/>
    <property type="molecule type" value="Genomic_DNA"/>
</dbReference>
<keyword evidence="3" id="KW-0812">Transmembrane</keyword>
<dbReference type="Gene3D" id="1.20.1250.20">
    <property type="entry name" value="MFS general substrate transporter like domains"/>
    <property type="match status" value="2"/>
</dbReference>
<dbReference type="InterPro" id="IPR011701">
    <property type="entry name" value="MFS"/>
</dbReference>
<feature type="transmembrane region" description="Helical" evidence="3">
    <location>
        <begin position="303"/>
        <end position="326"/>
    </location>
</feature>
<proteinExistence type="predicted"/>
<name>A0A2A2LYR7_9BILA</name>
<keyword evidence="6" id="KW-1185">Reference proteome</keyword>
<evidence type="ECO:0000313" key="5">
    <source>
        <dbReference type="EMBL" id="PAV91329.1"/>
    </source>
</evidence>
<comment type="caution">
    <text evidence="5">The sequence shown here is derived from an EMBL/GenBank/DDBJ whole genome shotgun (WGS) entry which is preliminary data.</text>
</comment>
<organism evidence="5 6">
    <name type="scientific">Diploscapter pachys</name>
    <dbReference type="NCBI Taxonomy" id="2018661"/>
    <lineage>
        <taxon>Eukaryota</taxon>
        <taxon>Metazoa</taxon>
        <taxon>Ecdysozoa</taxon>
        <taxon>Nematoda</taxon>
        <taxon>Chromadorea</taxon>
        <taxon>Rhabditida</taxon>
        <taxon>Rhabditina</taxon>
        <taxon>Rhabditomorpha</taxon>
        <taxon>Rhabditoidea</taxon>
        <taxon>Rhabditidae</taxon>
        <taxon>Diploscapter</taxon>
    </lineage>
</organism>
<evidence type="ECO:0000256" key="1">
    <source>
        <dbReference type="ARBA" id="ARBA00004141"/>
    </source>
</evidence>
<keyword evidence="3" id="KW-0472">Membrane</keyword>
<accession>A0A2A2LYR7</accession>
<evidence type="ECO:0000313" key="6">
    <source>
        <dbReference type="Proteomes" id="UP000218231"/>
    </source>
</evidence>
<feature type="transmembrane region" description="Helical" evidence="3">
    <location>
        <begin position="244"/>
        <end position="263"/>
    </location>
</feature>
<gene>
    <name evidence="5" type="ORF">WR25_21911</name>
</gene>
<dbReference type="GO" id="GO:0022857">
    <property type="term" value="F:transmembrane transporter activity"/>
    <property type="evidence" value="ECO:0007669"/>
    <property type="project" value="InterPro"/>
</dbReference>
<feature type="transmembrane region" description="Helical" evidence="3">
    <location>
        <begin position="407"/>
        <end position="426"/>
    </location>
</feature>
<dbReference type="SUPFAM" id="SSF103473">
    <property type="entry name" value="MFS general substrate transporter"/>
    <property type="match status" value="1"/>
</dbReference>
<feature type="transmembrane region" description="Helical" evidence="3">
    <location>
        <begin position="384"/>
        <end position="401"/>
    </location>
</feature>
<feature type="domain" description="Major facilitator superfamily (MFS) profile" evidence="4">
    <location>
        <begin position="74"/>
        <end position="443"/>
    </location>
</feature>
<dbReference type="GO" id="GO:0016020">
    <property type="term" value="C:membrane"/>
    <property type="evidence" value="ECO:0007669"/>
    <property type="project" value="UniProtKB-SubCell"/>
</dbReference>
<feature type="transmembrane region" description="Helical" evidence="3">
    <location>
        <begin position="74"/>
        <end position="105"/>
    </location>
</feature>
<dbReference type="InterPro" id="IPR020846">
    <property type="entry name" value="MFS_dom"/>
</dbReference>
<protein>
    <recommendedName>
        <fullName evidence="4">Major facilitator superfamily (MFS) profile domain-containing protein</fullName>
    </recommendedName>
</protein>
<comment type="subcellular location">
    <subcellularLocation>
        <location evidence="1">Membrane</location>
        <topology evidence="1">Multi-pass membrane protein</topology>
    </subcellularLocation>
</comment>
<sequence length="443" mass="48675">MSTREENDKQREDKMKENGGKTNMEVKVHKQEQKKDDEIEKVEFSLGSNSHIAQSKRPSDASDDEPSERSWTRYAILSCSIICLSSLMANIVCFNFTVLCMPATYESLSLNHTQYTGYNKNDRTLLFSAVAVGALFAVVPVSLLISKYGSRKVFFMSGMISSFATAAIPFVSPYSLNMFLALRFIQGIAFASCLPTVGAVTASWASLRQHGLFMACLTTFGQLSSVFSMPVSGELCTSSLGWESVYYLHAIICFITFIGWVFLYTDLPEYHPMVSKTELLEITAGKSLEATSKDAQSIPYLKILLTPSIWGVWIGGLGDFVAVNLIHTFSPLYIRTILQYSVHHTGFAAALPVLIQFIVKIFAGHSSDSIRSVSETTKLRLYNTLALGASGAFLCACAFVQRGQGTLGLTLITLATAMFGFNGGGFNKVKSYDTVGNIVNHRF</sequence>
<feature type="region of interest" description="Disordered" evidence="2">
    <location>
        <begin position="1"/>
        <end position="67"/>
    </location>
</feature>
<feature type="transmembrane region" description="Helical" evidence="3">
    <location>
        <begin position="346"/>
        <end position="363"/>
    </location>
</feature>
<dbReference type="PANTHER" id="PTHR45757:SF33">
    <property type="entry name" value="MAJOR FACILITATOR SUPERFAMILY (MFS) PROFILE DOMAIN-CONTAINING PROTEIN"/>
    <property type="match status" value="1"/>
</dbReference>
<dbReference type="STRING" id="2018661.A0A2A2LYR7"/>
<dbReference type="InterPro" id="IPR036259">
    <property type="entry name" value="MFS_trans_sf"/>
</dbReference>